<evidence type="ECO:0000313" key="4">
    <source>
        <dbReference type="Proteomes" id="UP000644507"/>
    </source>
</evidence>
<dbReference type="AlphaFoldDB" id="A0A918TLL1"/>
<proteinExistence type="predicted"/>
<dbReference type="InterPro" id="IPR046826">
    <property type="entry name" value="PDH_N"/>
</dbReference>
<dbReference type="GO" id="GO:0004665">
    <property type="term" value="F:prephenate dehydrogenase (NADP+) activity"/>
    <property type="evidence" value="ECO:0007669"/>
    <property type="project" value="InterPro"/>
</dbReference>
<comment type="caution">
    <text evidence="3">The sequence shown here is derived from an EMBL/GenBank/DDBJ whole genome shotgun (WGS) entry which is preliminary data.</text>
</comment>
<feature type="domain" description="Prephenate/arogenate dehydrogenase" evidence="2">
    <location>
        <begin position="4"/>
        <end position="277"/>
    </location>
</feature>
<evidence type="ECO:0000313" key="3">
    <source>
        <dbReference type="EMBL" id="GHC52339.1"/>
    </source>
</evidence>
<evidence type="ECO:0000256" key="1">
    <source>
        <dbReference type="ARBA" id="ARBA00023002"/>
    </source>
</evidence>
<dbReference type="GO" id="GO:0006571">
    <property type="term" value="P:tyrosine biosynthetic process"/>
    <property type="evidence" value="ECO:0007669"/>
    <property type="project" value="InterPro"/>
</dbReference>
<dbReference type="Proteomes" id="UP000644507">
    <property type="component" value="Unassembled WGS sequence"/>
</dbReference>
<sequence>MAFETVAVLGPGLLGGSVGLAVKERGLGEVRFWGRSEEKLLAVREAGFFASVNLKEVLEGVELVILATPVEFYPGLAQQLVAAGGDYVVTDVGSVKGAVAEGAGRLLAEAGIEFVGSHPMAGSEQGGFGAAKADLFAGACCFLCPEEGNLRAGEVQGFWESLGCQVTSIPAREHDQVVARISHLPHILAAVGARVALRNDGEGDCGGGGLVDTTRVAAGNPAMWTGILLGNREAVLAEIAQASRDLEILREHLADSDESGLQHWLSEAKVLRDRLNR</sequence>
<dbReference type="Pfam" id="PF20463">
    <property type="entry name" value="PDH_C"/>
    <property type="match status" value="1"/>
</dbReference>
<dbReference type="GO" id="GO:0070403">
    <property type="term" value="F:NAD+ binding"/>
    <property type="evidence" value="ECO:0007669"/>
    <property type="project" value="InterPro"/>
</dbReference>
<dbReference type="InterPro" id="IPR036291">
    <property type="entry name" value="NAD(P)-bd_dom_sf"/>
</dbReference>
<reference evidence="3" key="1">
    <citation type="journal article" date="2014" name="Int. J. Syst. Evol. Microbiol.">
        <title>Complete genome sequence of Corynebacterium casei LMG S-19264T (=DSM 44701T), isolated from a smear-ripened cheese.</title>
        <authorList>
            <consortium name="US DOE Joint Genome Institute (JGI-PGF)"/>
            <person name="Walter F."/>
            <person name="Albersmeier A."/>
            <person name="Kalinowski J."/>
            <person name="Ruckert C."/>
        </authorList>
    </citation>
    <scope>NUCLEOTIDE SEQUENCE</scope>
    <source>
        <strain evidence="3">KCTC 12988</strain>
    </source>
</reference>
<dbReference type="Gene3D" id="1.10.3660.10">
    <property type="entry name" value="6-phosphogluconate dehydrogenase C-terminal like domain"/>
    <property type="match status" value="1"/>
</dbReference>
<reference evidence="3" key="2">
    <citation type="submission" date="2020-09" db="EMBL/GenBank/DDBJ databases">
        <authorList>
            <person name="Sun Q."/>
            <person name="Kim S."/>
        </authorList>
    </citation>
    <scope>NUCLEOTIDE SEQUENCE</scope>
    <source>
        <strain evidence="3">KCTC 12988</strain>
    </source>
</reference>
<dbReference type="PANTHER" id="PTHR21363">
    <property type="entry name" value="PREPHENATE DEHYDROGENASE"/>
    <property type="match status" value="1"/>
</dbReference>
<dbReference type="PROSITE" id="PS51176">
    <property type="entry name" value="PDH_ADH"/>
    <property type="match status" value="1"/>
</dbReference>
<keyword evidence="1" id="KW-0560">Oxidoreductase</keyword>
<dbReference type="Gene3D" id="3.40.50.720">
    <property type="entry name" value="NAD(P)-binding Rossmann-like Domain"/>
    <property type="match status" value="1"/>
</dbReference>
<dbReference type="SUPFAM" id="SSF51735">
    <property type="entry name" value="NAD(P)-binding Rossmann-fold domains"/>
    <property type="match status" value="1"/>
</dbReference>
<dbReference type="SUPFAM" id="SSF48179">
    <property type="entry name" value="6-phosphogluconate dehydrogenase C-terminal domain-like"/>
    <property type="match status" value="1"/>
</dbReference>
<organism evidence="3 4">
    <name type="scientific">Roseibacillus persicicus</name>
    <dbReference type="NCBI Taxonomy" id="454148"/>
    <lineage>
        <taxon>Bacteria</taxon>
        <taxon>Pseudomonadati</taxon>
        <taxon>Verrucomicrobiota</taxon>
        <taxon>Verrucomicrobiia</taxon>
        <taxon>Verrucomicrobiales</taxon>
        <taxon>Verrucomicrobiaceae</taxon>
        <taxon>Roseibacillus</taxon>
    </lineage>
</organism>
<dbReference type="GO" id="GO:0008977">
    <property type="term" value="F:prephenate dehydrogenase (NAD+) activity"/>
    <property type="evidence" value="ECO:0007669"/>
    <property type="project" value="InterPro"/>
</dbReference>
<dbReference type="Pfam" id="PF02153">
    <property type="entry name" value="PDH_N"/>
    <property type="match status" value="1"/>
</dbReference>
<accession>A0A918TLL1</accession>
<dbReference type="InterPro" id="IPR003099">
    <property type="entry name" value="Prephen_DH"/>
</dbReference>
<dbReference type="EMBL" id="BMXI01000007">
    <property type="protein sequence ID" value="GHC52339.1"/>
    <property type="molecule type" value="Genomic_DNA"/>
</dbReference>
<evidence type="ECO:0000259" key="2">
    <source>
        <dbReference type="PROSITE" id="PS51176"/>
    </source>
</evidence>
<protein>
    <recommendedName>
        <fullName evidence="2">Prephenate/arogenate dehydrogenase domain-containing protein</fullName>
    </recommendedName>
</protein>
<dbReference type="InterPro" id="IPR046825">
    <property type="entry name" value="PDH_C"/>
</dbReference>
<dbReference type="InterPro" id="IPR008927">
    <property type="entry name" value="6-PGluconate_DH-like_C_sf"/>
</dbReference>
<name>A0A918TLL1_9BACT</name>
<gene>
    <name evidence="3" type="ORF">GCM10007100_18310</name>
</gene>
<dbReference type="RefSeq" id="WP_189569639.1">
    <property type="nucleotide sequence ID" value="NZ_BMXI01000007.1"/>
</dbReference>
<keyword evidence="4" id="KW-1185">Reference proteome</keyword>
<dbReference type="InterPro" id="IPR050812">
    <property type="entry name" value="Preph/Arog_dehydrog"/>
</dbReference>
<dbReference type="PANTHER" id="PTHR21363:SF0">
    <property type="entry name" value="PREPHENATE DEHYDROGENASE [NADP(+)]"/>
    <property type="match status" value="1"/>
</dbReference>